<gene>
    <name evidence="4" type="ORF">MKK02DRAFT_38381</name>
</gene>
<evidence type="ECO:0000313" key="5">
    <source>
        <dbReference type="Proteomes" id="UP001164286"/>
    </source>
</evidence>
<dbReference type="GO" id="GO:0016407">
    <property type="term" value="F:acetyltransferase activity"/>
    <property type="evidence" value="ECO:0007669"/>
    <property type="project" value="InterPro"/>
</dbReference>
<dbReference type="InterPro" id="IPR001451">
    <property type="entry name" value="Hexapep"/>
</dbReference>
<dbReference type="CDD" id="cd03357">
    <property type="entry name" value="LbH_MAT_GAT"/>
    <property type="match status" value="1"/>
</dbReference>
<dbReference type="Proteomes" id="UP001164286">
    <property type="component" value="Unassembled WGS sequence"/>
</dbReference>
<dbReference type="Pfam" id="PF00132">
    <property type="entry name" value="Hexapep"/>
    <property type="match status" value="1"/>
</dbReference>
<reference evidence="4" key="1">
    <citation type="journal article" date="2022" name="G3 (Bethesda)">
        <title>High quality genome of the basidiomycete yeast Dioszegia hungarica PDD-24b-2 isolated from cloud water.</title>
        <authorList>
            <person name="Jarrige D."/>
            <person name="Haridas S."/>
            <person name="Bleykasten-Grosshans C."/>
            <person name="Joly M."/>
            <person name="Nadalig T."/>
            <person name="Sancelme M."/>
            <person name="Vuilleumier S."/>
            <person name="Grigoriev I.V."/>
            <person name="Amato P."/>
            <person name="Bringel F."/>
        </authorList>
    </citation>
    <scope>NUCLEOTIDE SEQUENCE</scope>
    <source>
        <strain evidence="4">PDD-24b-2</strain>
    </source>
</reference>
<dbReference type="InterPro" id="IPR051159">
    <property type="entry name" value="Hexapeptide_acetyltransf"/>
</dbReference>
<protein>
    <submittedName>
        <fullName evidence="4">O-acetyl transferase</fullName>
    </submittedName>
</protein>
<dbReference type="PROSITE" id="PS00101">
    <property type="entry name" value="HEXAPEP_TRANSFERASES"/>
    <property type="match status" value="1"/>
</dbReference>
<dbReference type="AlphaFoldDB" id="A0AA38H4P0"/>
<dbReference type="GeneID" id="77729279"/>
<sequence length="214" mass="23274">MPAITVNAPPPQGDETTHMLEVMQRGEPYIAVDPYIMRLRDVAQDKVYEFNSIRDTDKRMDVLDGVVGMPPKGERKVYIMTPFMFEYGFNLSFGNEVYIGPGCTFIDVTRISLGDRTMVGANCSFYTPAHPISPEARNGLQGPEWAKEIIIGDDVWIGGSVVIVGPCRIGNGTTIGAGSVVTKDIPDRVVAVGNPARVVKKINADGTAERVARA</sequence>
<organism evidence="4 5">
    <name type="scientific">Dioszegia hungarica</name>
    <dbReference type="NCBI Taxonomy" id="4972"/>
    <lineage>
        <taxon>Eukaryota</taxon>
        <taxon>Fungi</taxon>
        <taxon>Dikarya</taxon>
        <taxon>Basidiomycota</taxon>
        <taxon>Agaricomycotina</taxon>
        <taxon>Tremellomycetes</taxon>
        <taxon>Tremellales</taxon>
        <taxon>Bulleribasidiaceae</taxon>
        <taxon>Dioszegia</taxon>
    </lineage>
</organism>
<dbReference type="RefSeq" id="XP_052943502.1">
    <property type="nucleotide sequence ID" value="XM_053090074.1"/>
</dbReference>
<dbReference type="InterPro" id="IPR018357">
    <property type="entry name" value="Hexapep_transf_CS"/>
</dbReference>
<name>A0AA38H4P0_9TREE</name>
<evidence type="ECO:0000256" key="2">
    <source>
        <dbReference type="ARBA" id="ARBA00022679"/>
    </source>
</evidence>
<accession>A0AA38H4P0</accession>
<dbReference type="EMBL" id="JAKWFO010000008">
    <property type="protein sequence ID" value="KAI9633725.1"/>
    <property type="molecule type" value="Genomic_DNA"/>
</dbReference>
<keyword evidence="5" id="KW-1185">Reference proteome</keyword>
<dbReference type="Pfam" id="PF12464">
    <property type="entry name" value="Mac"/>
    <property type="match status" value="1"/>
</dbReference>
<evidence type="ECO:0000313" key="4">
    <source>
        <dbReference type="EMBL" id="KAI9633725.1"/>
    </source>
</evidence>
<feature type="domain" description="Maltose/galactoside acetyltransferase" evidence="3">
    <location>
        <begin position="20"/>
        <end position="71"/>
    </location>
</feature>
<dbReference type="PANTHER" id="PTHR23416">
    <property type="entry name" value="SIALIC ACID SYNTHASE-RELATED"/>
    <property type="match status" value="1"/>
</dbReference>
<dbReference type="Gene3D" id="2.160.10.10">
    <property type="entry name" value="Hexapeptide repeat proteins"/>
    <property type="match status" value="1"/>
</dbReference>
<dbReference type="GO" id="GO:0008374">
    <property type="term" value="F:O-acyltransferase activity"/>
    <property type="evidence" value="ECO:0007669"/>
    <property type="project" value="TreeGrafter"/>
</dbReference>
<comment type="caution">
    <text evidence="4">The sequence shown here is derived from an EMBL/GenBank/DDBJ whole genome shotgun (WGS) entry which is preliminary data.</text>
</comment>
<dbReference type="SMART" id="SM01266">
    <property type="entry name" value="Mac"/>
    <property type="match status" value="1"/>
</dbReference>
<dbReference type="SUPFAM" id="SSF51161">
    <property type="entry name" value="Trimeric LpxA-like enzymes"/>
    <property type="match status" value="1"/>
</dbReference>
<dbReference type="InterPro" id="IPR011004">
    <property type="entry name" value="Trimer_LpxA-like_sf"/>
</dbReference>
<dbReference type="InterPro" id="IPR024688">
    <property type="entry name" value="Mac_dom"/>
</dbReference>
<evidence type="ECO:0000256" key="1">
    <source>
        <dbReference type="ARBA" id="ARBA00007274"/>
    </source>
</evidence>
<evidence type="ECO:0000259" key="3">
    <source>
        <dbReference type="SMART" id="SM01266"/>
    </source>
</evidence>
<keyword evidence="2 4" id="KW-0808">Transferase</keyword>
<dbReference type="PANTHER" id="PTHR23416:SF23">
    <property type="entry name" value="ACETYLTRANSFERASE C18B11.09C-RELATED"/>
    <property type="match status" value="1"/>
</dbReference>
<proteinExistence type="inferred from homology"/>
<comment type="similarity">
    <text evidence="1">Belongs to the transferase hexapeptide repeat family.</text>
</comment>